<feature type="compositionally biased region" description="Polar residues" evidence="9">
    <location>
        <begin position="447"/>
        <end position="463"/>
    </location>
</feature>
<comment type="subcellular location">
    <subcellularLocation>
        <location evidence="1">Cell membrane</location>
        <topology evidence="1">Multi-pass membrane protein</topology>
    </subcellularLocation>
</comment>
<feature type="transmembrane region" description="Helical" evidence="10">
    <location>
        <begin position="876"/>
        <end position="898"/>
    </location>
</feature>
<keyword evidence="3" id="KW-1003">Cell membrane</keyword>
<dbReference type="Proteomes" id="UP000005408">
    <property type="component" value="Unassembled WGS sequence"/>
</dbReference>
<dbReference type="OrthoDB" id="9970547at2759"/>
<evidence type="ECO:0000256" key="7">
    <source>
        <dbReference type="ARBA" id="ARBA00023180"/>
    </source>
</evidence>
<evidence type="ECO:0000256" key="10">
    <source>
        <dbReference type="SAM" id="Phobius"/>
    </source>
</evidence>
<dbReference type="PANTHER" id="PTHR32546:SF25">
    <property type="entry name" value="MIP05539P"/>
    <property type="match status" value="1"/>
</dbReference>
<evidence type="ECO:0000256" key="8">
    <source>
        <dbReference type="ARBA" id="ARBA00023224"/>
    </source>
</evidence>
<dbReference type="OMA" id="CLKIGWI"/>
<comment type="similarity">
    <text evidence="2">Belongs to the G-protein coupled receptor 3 family.</text>
</comment>
<dbReference type="GO" id="GO:0004930">
    <property type="term" value="F:G protein-coupled receptor activity"/>
    <property type="evidence" value="ECO:0007669"/>
    <property type="project" value="UniProtKB-KW"/>
</dbReference>
<keyword evidence="7" id="KW-0325">Glycoprotein</keyword>
<feature type="region of interest" description="Disordered" evidence="9">
    <location>
        <begin position="445"/>
        <end position="476"/>
    </location>
</feature>
<keyword evidence="10" id="KW-1133">Transmembrane helix</keyword>
<feature type="domain" description="GPR158/179 extracellular" evidence="12">
    <location>
        <begin position="737"/>
        <end position="838"/>
    </location>
</feature>
<evidence type="ECO:0000256" key="11">
    <source>
        <dbReference type="SAM" id="SignalP"/>
    </source>
</evidence>
<feature type="chain" id="PRO_5036461340" description="GPR158/179 extracellular domain-containing protein" evidence="11">
    <location>
        <begin position="24"/>
        <end position="901"/>
    </location>
</feature>
<keyword evidence="4 11" id="KW-0732">Signal</keyword>
<evidence type="ECO:0000313" key="13">
    <source>
        <dbReference type="EnsemblMetazoa" id="G16849.8:cds"/>
    </source>
</evidence>
<evidence type="ECO:0000256" key="9">
    <source>
        <dbReference type="SAM" id="MobiDB-lite"/>
    </source>
</evidence>
<dbReference type="GO" id="GO:0005886">
    <property type="term" value="C:plasma membrane"/>
    <property type="evidence" value="ECO:0007669"/>
    <property type="project" value="UniProtKB-SubCell"/>
</dbReference>
<evidence type="ECO:0000259" key="12">
    <source>
        <dbReference type="Pfam" id="PF22572"/>
    </source>
</evidence>
<keyword evidence="8" id="KW-0807">Transducer</keyword>
<dbReference type="InterPro" id="IPR043458">
    <property type="entry name" value="GPR158/179"/>
</dbReference>
<keyword evidence="6" id="KW-0675">Receptor</keyword>
<dbReference type="Pfam" id="PF22572">
    <property type="entry name" value="GPR158_179_EC"/>
    <property type="match status" value="2"/>
</dbReference>
<keyword evidence="5" id="KW-0297">G-protein coupled receptor</keyword>
<organism evidence="13 14">
    <name type="scientific">Magallana gigas</name>
    <name type="common">Pacific oyster</name>
    <name type="synonym">Crassostrea gigas</name>
    <dbReference type="NCBI Taxonomy" id="29159"/>
    <lineage>
        <taxon>Eukaryota</taxon>
        <taxon>Metazoa</taxon>
        <taxon>Spiralia</taxon>
        <taxon>Lophotrochozoa</taxon>
        <taxon>Mollusca</taxon>
        <taxon>Bivalvia</taxon>
        <taxon>Autobranchia</taxon>
        <taxon>Pteriomorphia</taxon>
        <taxon>Ostreida</taxon>
        <taxon>Ostreoidea</taxon>
        <taxon>Ostreidae</taxon>
        <taxon>Magallana</taxon>
    </lineage>
</organism>
<sequence>MGYLRCVITCVILALFFVWTGSGKSVFQWMRPDNFDEIMDRMTTVTEENCRSKPRHEIEFPSETVAQRPRYNMLLTSAIYSNRSQLLHMHNMALNRAHFYSFIYQRLNRSVDFNFQPGLMYLYMSATADVTASQGFINGSAIFYDNHCYYPNWYNKILDFNKTTPLFGPRAWREDDYAETTNYLREPTNRTVDIHDYGTGWNSNYSSQAYKTAPWYPLWLPDLTGNQDSLTKFTYAVGIKFSNETGKFIDNEFVAIPYFGPPQPGINDNEENSPSLPVKWTKPYFDCGRSNKWIVTASAPVVEYMPRYSDFIHLRRPRTVAVSAMDIEFERIDINPCPISDGNPEPNYFAGTARCKPSTMCEVIHGFGFRRGGYQCVCKPGYYYPWWHDGPFLGLEIEQATGAEYDVGFECLQVEELMVPPNEMPSFVERKRRSASLQDRFLDLISPSDSSPRVSPTEALSDSESTRQKRSTPRKVKKLVAKRSAIKSIRERMQERRFIPRYQGEKRFMRHKRDLFDQELYARMEKILYRKQNTNKGNCRTKPDYELFLPGDAGYGAERQFEGEARTALRLSHFLCDFLQNIDEYEEFGSVRGDKRLNETHILGEVLANVMSNFKILGSGAFFDRYKFRMSPPENNTDPRFVHGITREFFGPFAYTHTAADTDGTEKFRAVDYAGFKAPYTQQRWFRDMKARWQTNFEGLEQYTAKPMVRSDPNGTSLVRWEHYPLRYFAPKYEHGEWLRPTFKCDGMVDEWVVTYVAPFFGMNPLKTRLEFHGVVTVDVKLDFLELRQCPGDYSVANAFKNTARCHFKSQYCLPLPLQTPTQRYLRGAYKCECRQGYEYPFNDLSWFFDGQMMEEEYNKMLRGEPNRYDTLKCRIAGASSVTISWLLLSLSFFLYLWNRS</sequence>
<accession>A0A8W8J1K9</accession>
<keyword evidence="10" id="KW-0472">Membrane</keyword>
<reference evidence="13" key="1">
    <citation type="submission" date="2022-08" db="UniProtKB">
        <authorList>
            <consortium name="EnsemblMetazoa"/>
        </authorList>
    </citation>
    <scope>IDENTIFICATION</scope>
    <source>
        <strain evidence="13">05x7-T-G4-1.051#20</strain>
    </source>
</reference>
<dbReference type="InterPro" id="IPR054714">
    <property type="entry name" value="GPR158_179_extracellular"/>
</dbReference>
<evidence type="ECO:0000256" key="4">
    <source>
        <dbReference type="ARBA" id="ARBA00022729"/>
    </source>
</evidence>
<dbReference type="PANTHER" id="PTHR32546">
    <property type="entry name" value="G-PROTEIN COUPLED RECEPTOR 158-RELATED"/>
    <property type="match status" value="1"/>
</dbReference>
<keyword evidence="14" id="KW-1185">Reference proteome</keyword>
<evidence type="ECO:0000256" key="3">
    <source>
        <dbReference type="ARBA" id="ARBA00022475"/>
    </source>
</evidence>
<evidence type="ECO:0000256" key="5">
    <source>
        <dbReference type="ARBA" id="ARBA00023040"/>
    </source>
</evidence>
<evidence type="ECO:0000256" key="2">
    <source>
        <dbReference type="ARBA" id="ARBA00007242"/>
    </source>
</evidence>
<proteinExistence type="inferred from homology"/>
<feature type="signal peptide" evidence="11">
    <location>
        <begin position="1"/>
        <end position="23"/>
    </location>
</feature>
<keyword evidence="10" id="KW-0812">Transmembrane</keyword>
<dbReference type="AlphaFoldDB" id="A0A8W8J1K9"/>
<feature type="domain" description="GPR158/179 extracellular" evidence="12">
    <location>
        <begin position="279"/>
        <end position="383"/>
    </location>
</feature>
<dbReference type="EnsemblMetazoa" id="G16849.8">
    <property type="protein sequence ID" value="G16849.8:cds"/>
    <property type="gene ID" value="G16849"/>
</dbReference>
<dbReference type="Gene3D" id="3.30.450.20">
    <property type="entry name" value="PAS domain"/>
    <property type="match status" value="2"/>
</dbReference>
<name>A0A8W8J1K9_MAGGI</name>
<protein>
    <recommendedName>
        <fullName evidence="12">GPR158/179 extracellular domain-containing protein</fullName>
    </recommendedName>
</protein>
<evidence type="ECO:0000256" key="1">
    <source>
        <dbReference type="ARBA" id="ARBA00004651"/>
    </source>
</evidence>
<evidence type="ECO:0000313" key="14">
    <source>
        <dbReference type="Proteomes" id="UP000005408"/>
    </source>
</evidence>
<evidence type="ECO:0000256" key="6">
    <source>
        <dbReference type="ARBA" id="ARBA00023170"/>
    </source>
</evidence>